<evidence type="ECO:0000256" key="5">
    <source>
        <dbReference type="ARBA" id="ARBA00023002"/>
    </source>
</evidence>
<keyword evidence="10" id="KW-1185">Reference proteome</keyword>
<sequence length="77" mass="9192">MDEPMFTQPLMYKQIHRQVPVLKKYADKLIAEGTVTLQEFEEEIAKYDRICEEAYGRSKDKKILHIKHWLDSPWPGE</sequence>
<dbReference type="InterPro" id="IPR029061">
    <property type="entry name" value="THDP-binding"/>
</dbReference>
<dbReference type="Pfam" id="PF00676">
    <property type="entry name" value="E1_dh"/>
    <property type="match status" value="1"/>
</dbReference>
<dbReference type="InterPro" id="IPR001017">
    <property type="entry name" value="DH_E1"/>
</dbReference>
<dbReference type="EMBL" id="JASSZA010000011">
    <property type="protein sequence ID" value="KAK2098295.1"/>
    <property type="molecule type" value="Genomic_DNA"/>
</dbReference>
<evidence type="ECO:0000313" key="9">
    <source>
        <dbReference type="EMBL" id="KAK2098295.1"/>
    </source>
</evidence>
<evidence type="ECO:0000256" key="2">
    <source>
        <dbReference type="ARBA" id="ARBA00004173"/>
    </source>
</evidence>
<organism evidence="9 10">
    <name type="scientific">Saguinus oedipus</name>
    <name type="common">Cotton-top tamarin</name>
    <name type="synonym">Oedipomidas oedipus</name>
    <dbReference type="NCBI Taxonomy" id="9490"/>
    <lineage>
        <taxon>Eukaryota</taxon>
        <taxon>Metazoa</taxon>
        <taxon>Chordata</taxon>
        <taxon>Craniata</taxon>
        <taxon>Vertebrata</taxon>
        <taxon>Euteleostomi</taxon>
        <taxon>Mammalia</taxon>
        <taxon>Eutheria</taxon>
        <taxon>Euarchontoglires</taxon>
        <taxon>Primates</taxon>
        <taxon>Haplorrhini</taxon>
        <taxon>Platyrrhini</taxon>
        <taxon>Cebidae</taxon>
        <taxon>Callitrichinae</taxon>
        <taxon>Saguinus</taxon>
    </lineage>
</organism>
<name>A0ABQ9UNB6_SAGOE</name>
<evidence type="ECO:0000313" key="10">
    <source>
        <dbReference type="Proteomes" id="UP001266305"/>
    </source>
</evidence>
<comment type="similarity">
    <text evidence="3">Belongs to the alpha-ketoglutarate dehydrogenase family.</text>
</comment>
<evidence type="ECO:0000256" key="1">
    <source>
        <dbReference type="ARBA" id="ARBA00001964"/>
    </source>
</evidence>
<evidence type="ECO:0000256" key="4">
    <source>
        <dbReference type="ARBA" id="ARBA00022946"/>
    </source>
</evidence>
<dbReference type="PANTHER" id="PTHR23152">
    <property type="entry name" value="2-OXOGLUTARATE DEHYDROGENASE"/>
    <property type="match status" value="1"/>
</dbReference>
<dbReference type="Gene3D" id="3.40.50.970">
    <property type="match status" value="1"/>
</dbReference>
<comment type="subcellular location">
    <subcellularLocation>
        <location evidence="2">Mitochondrion</location>
    </subcellularLocation>
</comment>
<gene>
    <name evidence="9" type="ORF">P7K49_023746</name>
</gene>
<evidence type="ECO:0000256" key="7">
    <source>
        <dbReference type="ARBA" id="ARBA00023128"/>
    </source>
</evidence>
<comment type="caution">
    <text evidence="9">The sequence shown here is derived from an EMBL/GenBank/DDBJ whole genome shotgun (WGS) entry which is preliminary data.</text>
</comment>
<keyword evidence="6" id="KW-0786">Thiamine pyrophosphate</keyword>
<feature type="domain" description="Dehydrogenase E1 component" evidence="8">
    <location>
        <begin position="1"/>
        <end position="66"/>
    </location>
</feature>
<accession>A0ABQ9UNB6</accession>
<reference evidence="9 10" key="1">
    <citation type="submission" date="2023-05" db="EMBL/GenBank/DDBJ databases">
        <title>B98-5 Cell Line De Novo Hybrid Assembly: An Optical Mapping Approach.</title>
        <authorList>
            <person name="Kananen K."/>
            <person name="Auerbach J.A."/>
            <person name="Kautto E."/>
            <person name="Blachly J.S."/>
        </authorList>
    </citation>
    <scope>NUCLEOTIDE SEQUENCE [LARGE SCALE GENOMIC DNA]</scope>
    <source>
        <strain evidence="9">B95-8</strain>
        <tissue evidence="9">Cell line</tissue>
    </source>
</reference>
<evidence type="ECO:0000259" key="8">
    <source>
        <dbReference type="Pfam" id="PF00676"/>
    </source>
</evidence>
<dbReference type="InterPro" id="IPR011603">
    <property type="entry name" value="2oxoglutarate_DH_E1"/>
</dbReference>
<keyword evidence="5" id="KW-0560">Oxidoreductase</keyword>
<evidence type="ECO:0000256" key="6">
    <source>
        <dbReference type="ARBA" id="ARBA00023052"/>
    </source>
</evidence>
<proteinExistence type="inferred from homology"/>
<protein>
    <recommendedName>
        <fullName evidence="8">Dehydrogenase E1 component domain-containing protein</fullName>
    </recommendedName>
</protein>
<keyword evidence="4" id="KW-0809">Transit peptide</keyword>
<dbReference type="Proteomes" id="UP001266305">
    <property type="component" value="Unassembled WGS sequence"/>
</dbReference>
<dbReference type="SUPFAM" id="SSF52518">
    <property type="entry name" value="Thiamin diphosphate-binding fold (THDP-binding)"/>
    <property type="match status" value="1"/>
</dbReference>
<dbReference type="PANTHER" id="PTHR23152:SF5">
    <property type="entry name" value="2-OXOGLUTARATE DEHYDROGENASE-LIKE, MITOCHONDRIAL"/>
    <property type="match status" value="1"/>
</dbReference>
<keyword evidence="7" id="KW-0496">Mitochondrion</keyword>
<comment type="cofactor">
    <cofactor evidence="1">
        <name>thiamine diphosphate</name>
        <dbReference type="ChEBI" id="CHEBI:58937"/>
    </cofactor>
</comment>
<evidence type="ECO:0000256" key="3">
    <source>
        <dbReference type="ARBA" id="ARBA00006936"/>
    </source>
</evidence>